<evidence type="ECO:0000313" key="1">
    <source>
        <dbReference type="EMBL" id="KKN05103.1"/>
    </source>
</evidence>
<sequence length="86" mass="10208">MERRCPHCTKVYETDLERAPGDNRLIQVIFPDAEPYQREQLKVGYCSDKCIDEDMSGERPEYTYDEKGRRFENGERKLFADPPEDM</sequence>
<protein>
    <submittedName>
        <fullName evidence="1">Uncharacterized protein</fullName>
    </submittedName>
</protein>
<comment type="caution">
    <text evidence="1">The sequence shown here is derived from an EMBL/GenBank/DDBJ whole genome shotgun (WGS) entry which is preliminary data.</text>
</comment>
<dbReference type="EMBL" id="LAZR01004841">
    <property type="protein sequence ID" value="KKN05103.1"/>
    <property type="molecule type" value="Genomic_DNA"/>
</dbReference>
<reference evidence="1" key="1">
    <citation type="journal article" date="2015" name="Nature">
        <title>Complex archaea that bridge the gap between prokaryotes and eukaryotes.</title>
        <authorList>
            <person name="Spang A."/>
            <person name="Saw J.H."/>
            <person name="Jorgensen S.L."/>
            <person name="Zaremba-Niedzwiedzka K."/>
            <person name="Martijn J."/>
            <person name="Lind A.E."/>
            <person name="van Eijk R."/>
            <person name="Schleper C."/>
            <person name="Guy L."/>
            <person name="Ettema T.J."/>
        </authorList>
    </citation>
    <scope>NUCLEOTIDE SEQUENCE</scope>
</reference>
<proteinExistence type="predicted"/>
<organism evidence="1">
    <name type="scientific">marine sediment metagenome</name>
    <dbReference type="NCBI Taxonomy" id="412755"/>
    <lineage>
        <taxon>unclassified sequences</taxon>
        <taxon>metagenomes</taxon>
        <taxon>ecological metagenomes</taxon>
    </lineage>
</organism>
<accession>A0A0F9QIF6</accession>
<gene>
    <name evidence="1" type="ORF">LCGC14_1090580</name>
</gene>
<name>A0A0F9QIF6_9ZZZZ</name>
<dbReference type="AlphaFoldDB" id="A0A0F9QIF6"/>